<proteinExistence type="predicted"/>
<evidence type="ECO:0000313" key="2">
    <source>
        <dbReference type="EMBL" id="QDU68273.1"/>
    </source>
</evidence>
<accession>A0A518BMV5</accession>
<dbReference type="Proteomes" id="UP000316921">
    <property type="component" value="Chromosome"/>
</dbReference>
<dbReference type="RefSeq" id="WP_145067148.1">
    <property type="nucleotide sequence ID" value="NZ_CP036287.1"/>
</dbReference>
<dbReference type="EMBL" id="CP036287">
    <property type="protein sequence ID" value="QDU68273.1"/>
    <property type="molecule type" value="Genomic_DNA"/>
</dbReference>
<protein>
    <submittedName>
        <fullName evidence="2">Uncharacterized protein</fullName>
    </submittedName>
</protein>
<dbReference type="KEGG" id="pbap:Pla133_33690"/>
<evidence type="ECO:0000256" key="1">
    <source>
        <dbReference type="SAM" id="MobiDB-lite"/>
    </source>
</evidence>
<feature type="compositionally biased region" description="Acidic residues" evidence="1">
    <location>
        <begin position="78"/>
        <end position="93"/>
    </location>
</feature>
<dbReference type="AlphaFoldDB" id="A0A518BMV5"/>
<feature type="region of interest" description="Disordered" evidence="1">
    <location>
        <begin position="67"/>
        <end position="93"/>
    </location>
</feature>
<name>A0A518BMV5_9BACT</name>
<reference evidence="2 3" key="1">
    <citation type="submission" date="2019-02" db="EMBL/GenBank/DDBJ databases">
        <title>Deep-cultivation of Planctomycetes and their phenomic and genomic characterization uncovers novel biology.</title>
        <authorList>
            <person name="Wiegand S."/>
            <person name="Jogler M."/>
            <person name="Boedeker C."/>
            <person name="Pinto D."/>
            <person name="Vollmers J."/>
            <person name="Rivas-Marin E."/>
            <person name="Kohn T."/>
            <person name="Peeters S.H."/>
            <person name="Heuer A."/>
            <person name="Rast P."/>
            <person name="Oberbeckmann S."/>
            <person name="Bunk B."/>
            <person name="Jeske O."/>
            <person name="Meyerdierks A."/>
            <person name="Storesund J.E."/>
            <person name="Kallscheuer N."/>
            <person name="Luecker S."/>
            <person name="Lage O.M."/>
            <person name="Pohl T."/>
            <person name="Merkel B.J."/>
            <person name="Hornburger P."/>
            <person name="Mueller R.-W."/>
            <person name="Bruemmer F."/>
            <person name="Labrenz M."/>
            <person name="Spormann A.M."/>
            <person name="Op den Camp H."/>
            <person name="Overmann J."/>
            <person name="Amann R."/>
            <person name="Jetten M.S.M."/>
            <person name="Mascher T."/>
            <person name="Medema M.H."/>
            <person name="Devos D.P."/>
            <person name="Kaster A.-K."/>
            <person name="Ovreas L."/>
            <person name="Rohde M."/>
            <person name="Galperin M.Y."/>
            <person name="Jogler C."/>
        </authorList>
    </citation>
    <scope>NUCLEOTIDE SEQUENCE [LARGE SCALE GENOMIC DNA]</scope>
    <source>
        <strain evidence="2 3">Pla133</strain>
    </source>
</reference>
<keyword evidence="3" id="KW-1185">Reference proteome</keyword>
<organism evidence="2 3">
    <name type="scientific">Engelhardtia mirabilis</name>
    <dbReference type="NCBI Taxonomy" id="2528011"/>
    <lineage>
        <taxon>Bacteria</taxon>
        <taxon>Pseudomonadati</taxon>
        <taxon>Planctomycetota</taxon>
        <taxon>Planctomycetia</taxon>
        <taxon>Planctomycetia incertae sedis</taxon>
        <taxon>Engelhardtia</taxon>
    </lineage>
</organism>
<gene>
    <name evidence="2" type="ORF">Pla133_33690</name>
</gene>
<evidence type="ECO:0000313" key="3">
    <source>
        <dbReference type="Proteomes" id="UP000316921"/>
    </source>
</evidence>
<sequence>MVRSKRGEAQAAVLVGTVLVLLATTGAYIFLRTGRAPAPVAAAVGSGTSGASADSGDDVATVIAAPRVLSADQRTPDEPEPADEQESASDDPLDDLDGFLSGFYDSTNPDIDGLRALIAQFGAEAELVAGSLTKTSGGEWSGRLRIPSIGRSGSFTVGASSLDVDLEQPFGDRDFSRRIVAVYLGVDESGAPLEGNGCVWHGIDEFNDEVMDVLLDAPRTVGARLTVRQDVGTVVEPLLAVALDDEDGLRLVYGDEALEHYEEEQVPGSSRDEGAVDFSAWYGWRDFHAHTLALAQAD</sequence>